<dbReference type="SMART" id="SM01141">
    <property type="entry name" value="DRY_EERY"/>
    <property type="match status" value="1"/>
</dbReference>
<evidence type="ECO:0000256" key="4">
    <source>
        <dbReference type="ARBA" id="ARBA00023015"/>
    </source>
</evidence>
<dbReference type="EMBL" id="VTPC01065690">
    <property type="protein sequence ID" value="KAF2889529.1"/>
    <property type="molecule type" value="Genomic_DNA"/>
</dbReference>
<dbReference type="AlphaFoldDB" id="A0A8K0G811"/>
<organism evidence="9 10">
    <name type="scientific">Ignelater luminosus</name>
    <name type="common">Cucubano</name>
    <name type="synonym">Pyrophorus luminosus</name>
    <dbReference type="NCBI Taxonomy" id="2038154"/>
    <lineage>
        <taxon>Eukaryota</taxon>
        <taxon>Metazoa</taxon>
        <taxon>Ecdysozoa</taxon>
        <taxon>Arthropoda</taxon>
        <taxon>Hexapoda</taxon>
        <taxon>Insecta</taxon>
        <taxon>Pterygota</taxon>
        <taxon>Neoptera</taxon>
        <taxon>Endopterygota</taxon>
        <taxon>Coleoptera</taxon>
        <taxon>Polyphaga</taxon>
        <taxon>Elateriformia</taxon>
        <taxon>Elateroidea</taxon>
        <taxon>Elateridae</taxon>
        <taxon>Agrypninae</taxon>
        <taxon>Pyrophorini</taxon>
        <taxon>Ignelater</taxon>
    </lineage>
</organism>
<dbReference type="Proteomes" id="UP000801492">
    <property type="component" value="Unassembled WGS sequence"/>
</dbReference>
<dbReference type="InterPro" id="IPR035967">
    <property type="entry name" value="SWAP/Surp_sf"/>
</dbReference>
<dbReference type="OrthoDB" id="5836667at2759"/>
<dbReference type="InterPro" id="IPR040397">
    <property type="entry name" value="SWAP"/>
</dbReference>
<gene>
    <name evidence="9" type="ORF">ILUMI_16644</name>
</gene>
<evidence type="ECO:0000256" key="6">
    <source>
        <dbReference type="ARBA" id="ARBA00023187"/>
    </source>
</evidence>
<evidence type="ECO:0000259" key="8">
    <source>
        <dbReference type="PROSITE" id="PS50128"/>
    </source>
</evidence>
<feature type="region of interest" description="Disordered" evidence="7">
    <location>
        <begin position="140"/>
        <end position="171"/>
    </location>
</feature>
<dbReference type="Pfam" id="PF01805">
    <property type="entry name" value="Surp"/>
    <property type="match status" value="1"/>
</dbReference>
<keyword evidence="6" id="KW-0508">mRNA splicing</keyword>
<sequence>MSKMAKWNAGTESGILRKKVVKDKHEDLLVFGYACKLFRDDEKALYIDQGKHLIPWMGNDDLKIDRYDCRGALSELLQYEANREDYDTLRWLGLSESERRIEVLCDEERYYSLKHNEEELEMYKEEELKRLHQKGNEVQYNYDVPTDPENSQEATEMTEQDEQTFVPPPELNVPDDMEVPKTVKENARIEKTAAFINKQGPQMEILIKTKQADNPQFSFMNKEDTLYKYYKHLLAAIKSGQYKVHLTEGDSSTGIDNVFRFC</sequence>
<dbReference type="InterPro" id="IPR019147">
    <property type="entry name" value="SWAP_N_domain"/>
</dbReference>
<keyword evidence="3" id="KW-0694">RNA-binding</keyword>
<evidence type="ECO:0000313" key="9">
    <source>
        <dbReference type="EMBL" id="KAF2889529.1"/>
    </source>
</evidence>
<keyword evidence="1" id="KW-0507">mRNA processing</keyword>
<evidence type="ECO:0000256" key="3">
    <source>
        <dbReference type="ARBA" id="ARBA00022884"/>
    </source>
</evidence>
<comment type="caution">
    <text evidence="9">The sequence shown here is derived from an EMBL/GenBank/DDBJ whole genome shotgun (WGS) entry which is preliminary data.</text>
</comment>
<feature type="domain" description="SURP motif" evidence="8">
    <location>
        <begin position="188"/>
        <end position="230"/>
    </location>
</feature>
<evidence type="ECO:0000256" key="7">
    <source>
        <dbReference type="SAM" id="MobiDB-lite"/>
    </source>
</evidence>
<keyword evidence="5" id="KW-0804">Transcription</keyword>
<dbReference type="SUPFAM" id="SSF109905">
    <property type="entry name" value="Surp module (SWAP domain)"/>
    <property type="match status" value="1"/>
</dbReference>
<dbReference type="InterPro" id="IPR000061">
    <property type="entry name" value="Surp"/>
</dbReference>
<accession>A0A8K0G811</accession>
<dbReference type="SMART" id="SM00648">
    <property type="entry name" value="SWAP"/>
    <property type="match status" value="1"/>
</dbReference>
<dbReference type="Pfam" id="PF09750">
    <property type="entry name" value="DRY_EERY"/>
    <property type="match status" value="1"/>
</dbReference>
<protein>
    <recommendedName>
        <fullName evidence="8">SURP motif domain-containing protein</fullName>
    </recommendedName>
</protein>
<dbReference type="PROSITE" id="PS50128">
    <property type="entry name" value="SURP"/>
    <property type="match status" value="1"/>
</dbReference>
<keyword evidence="10" id="KW-1185">Reference proteome</keyword>
<dbReference type="GO" id="GO:0000395">
    <property type="term" value="P:mRNA 5'-splice site recognition"/>
    <property type="evidence" value="ECO:0007669"/>
    <property type="project" value="TreeGrafter"/>
</dbReference>
<proteinExistence type="predicted"/>
<keyword evidence="2" id="KW-0677">Repeat</keyword>
<evidence type="ECO:0000256" key="1">
    <source>
        <dbReference type="ARBA" id="ARBA00022664"/>
    </source>
</evidence>
<dbReference type="PANTHER" id="PTHR13161:SF15">
    <property type="entry name" value="SPLICING FACTOR, SUPPRESSOR OF WHITE-APRICOT HOMOLOG"/>
    <property type="match status" value="1"/>
</dbReference>
<keyword evidence="4" id="KW-0805">Transcription regulation</keyword>
<reference evidence="9" key="1">
    <citation type="submission" date="2019-08" db="EMBL/GenBank/DDBJ databases">
        <title>The genome of the North American firefly Photinus pyralis.</title>
        <authorList>
            <consortium name="Photinus pyralis genome working group"/>
            <person name="Fallon T.R."/>
            <person name="Sander Lower S.E."/>
            <person name="Weng J.-K."/>
        </authorList>
    </citation>
    <scope>NUCLEOTIDE SEQUENCE</scope>
    <source>
        <strain evidence="9">TRF0915ILg1</strain>
        <tissue evidence="9">Whole body</tissue>
    </source>
</reference>
<dbReference type="GO" id="GO:0003723">
    <property type="term" value="F:RNA binding"/>
    <property type="evidence" value="ECO:0007669"/>
    <property type="project" value="UniProtKB-KW"/>
</dbReference>
<evidence type="ECO:0000256" key="2">
    <source>
        <dbReference type="ARBA" id="ARBA00022737"/>
    </source>
</evidence>
<dbReference type="Gene3D" id="1.10.10.790">
    <property type="entry name" value="Surp module"/>
    <property type="match status" value="1"/>
</dbReference>
<dbReference type="PANTHER" id="PTHR13161">
    <property type="entry name" value="SPLICING FACTOR SUPPRESSOR OF WHITE APRICOT"/>
    <property type="match status" value="1"/>
</dbReference>
<evidence type="ECO:0000313" key="10">
    <source>
        <dbReference type="Proteomes" id="UP000801492"/>
    </source>
</evidence>
<name>A0A8K0G811_IGNLU</name>
<evidence type="ECO:0000256" key="5">
    <source>
        <dbReference type="ARBA" id="ARBA00023163"/>
    </source>
</evidence>